<dbReference type="EMBL" id="CM042882">
    <property type="protein sequence ID" value="KAI4382155.1"/>
    <property type="molecule type" value="Genomic_DNA"/>
</dbReference>
<dbReference type="Proteomes" id="UP001057402">
    <property type="component" value="Chromosome 3"/>
</dbReference>
<reference evidence="2" key="1">
    <citation type="journal article" date="2023" name="Front. Plant Sci.">
        <title>Chromosomal-level genome assembly of Melastoma candidum provides insights into trichome evolution.</title>
        <authorList>
            <person name="Zhong Y."/>
            <person name="Wu W."/>
            <person name="Sun C."/>
            <person name="Zou P."/>
            <person name="Liu Y."/>
            <person name="Dai S."/>
            <person name="Zhou R."/>
        </authorList>
    </citation>
    <scope>NUCLEOTIDE SEQUENCE [LARGE SCALE GENOMIC DNA]</scope>
</reference>
<evidence type="ECO:0000313" key="2">
    <source>
        <dbReference type="Proteomes" id="UP001057402"/>
    </source>
</evidence>
<evidence type="ECO:0000313" key="1">
    <source>
        <dbReference type="EMBL" id="KAI4382155.1"/>
    </source>
</evidence>
<keyword evidence="2" id="KW-1185">Reference proteome</keyword>
<name>A0ACB9RSU4_9MYRT</name>
<sequence>MDSILGIVLVFHDLIVSSDLMTRKPAGCEHHVQPTLAKFCFCMPSTNSRLTFVIPATSTQTIPHSGQTSAPSPRNFTLIVKVLAYNRLPSLSRCLRSLSAADYLSDIVHLHIYLDHFRLPSDSPSHDLNASNEILEFVDKFRWRFGEKVVHYRTTNVGLKVSSGLEAWWPNDDRG</sequence>
<protein>
    <submittedName>
        <fullName evidence="1">Uncharacterized protein</fullName>
    </submittedName>
</protein>
<proteinExistence type="predicted"/>
<gene>
    <name evidence="1" type="ORF">MLD38_008153</name>
</gene>
<comment type="caution">
    <text evidence="1">The sequence shown here is derived from an EMBL/GenBank/DDBJ whole genome shotgun (WGS) entry which is preliminary data.</text>
</comment>
<organism evidence="1 2">
    <name type="scientific">Melastoma candidum</name>
    <dbReference type="NCBI Taxonomy" id="119954"/>
    <lineage>
        <taxon>Eukaryota</taxon>
        <taxon>Viridiplantae</taxon>
        <taxon>Streptophyta</taxon>
        <taxon>Embryophyta</taxon>
        <taxon>Tracheophyta</taxon>
        <taxon>Spermatophyta</taxon>
        <taxon>Magnoliopsida</taxon>
        <taxon>eudicotyledons</taxon>
        <taxon>Gunneridae</taxon>
        <taxon>Pentapetalae</taxon>
        <taxon>rosids</taxon>
        <taxon>malvids</taxon>
        <taxon>Myrtales</taxon>
        <taxon>Melastomataceae</taxon>
        <taxon>Melastomatoideae</taxon>
        <taxon>Melastomateae</taxon>
        <taxon>Melastoma</taxon>
    </lineage>
</organism>
<accession>A0ACB9RSU4</accession>